<dbReference type="SUPFAM" id="SSF53187">
    <property type="entry name" value="Zn-dependent exopeptidases"/>
    <property type="match status" value="1"/>
</dbReference>
<dbReference type="EMBL" id="CAJOBP010080110">
    <property type="protein sequence ID" value="CAF4911923.1"/>
    <property type="molecule type" value="Genomic_DNA"/>
</dbReference>
<evidence type="ECO:0000313" key="3">
    <source>
        <dbReference type="Proteomes" id="UP000663873"/>
    </source>
</evidence>
<gene>
    <name evidence="1" type="ORF">UJA718_LOCUS46006</name>
    <name evidence="2" type="ORF">UJA718_LOCUS47642</name>
</gene>
<dbReference type="Proteomes" id="UP000663873">
    <property type="component" value="Unassembled WGS sequence"/>
</dbReference>
<dbReference type="Gene3D" id="3.40.630.10">
    <property type="entry name" value="Zn peptidases"/>
    <property type="match status" value="1"/>
</dbReference>
<name>A0A821VS94_9BILA</name>
<comment type="caution">
    <text evidence="1">The sequence shown here is derived from an EMBL/GenBank/DDBJ whole genome shotgun (WGS) entry which is preliminary data.</text>
</comment>
<evidence type="ECO:0000313" key="2">
    <source>
        <dbReference type="EMBL" id="CAF4948556.1"/>
    </source>
</evidence>
<evidence type="ECO:0000313" key="1">
    <source>
        <dbReference type="EMBL" id="CAF4911923.1"/>
    </source>
</evidence>
<organism evidence="1 3">
    <name type="scientific">Rotaria socialis</name>
    <dbReference type="NCBI Taxonomy" id="392032"/>
    <lineage>
        <taxon>Eukaryota</taxon>
        <taxon>Metazoa</taxon>
        <taxon>Spiralia</taxon>
        <taxon>Gnathifera</taxon>
        <taxon>Rotifera</taxon>
        <taxon>Eurotatoria</taxon>
        <taxon>Bdelloidea</taxon>
        <taxon>Philodinida</taxon>
        <taxon>Philodinidae</taxon>
        <taxon>Rotaria</taxon>
    </lineage>
</organism>
<sequence length="33" mass="3663">MPTMNPDGFEYEYKQANHATGGGRVNANHIDLN</sequence>
<feature type="non-terminal residue" evidence="1">
    <location>
        <position position="33"/>
    </location>
</feature>
<accession>A0A821VS94</accession>
<dbReference type="AlphaFoldDB" id="A0A821VS94"/>
<keyword evidence="3" id="KW-1185">Reference proteome</keyword>
<dbReference type="EMBL" id="CAJOBP010091337">
    <property type="protein sequence ID" value="CAF4948556.1"/>
    <property type="molecule type" value="Genomic_DNA"/>
</dbReference>
<protein>
    <submittedName>
        <fullName evidence="1">Uncharacterized protein</fullName>
    </submittedName>
</protein>
<reference evidence="1" key="1">
    <citation type="submission" date="2021-02" db="EMBL/GenBank/DDBJ databases">
        <authorList>
            <person name="Nowell W R."/>
        </authorList>
    </citation>
    <scope>NUCLEOTIDE SEQUENCE</scope>
</reference>
<proteinExistence type="predicted"/>